<evidence type="ECO:0000313" key="1">
    <source>
        <dbReference type="EMBL" id="WAW11232.1"/>
    </source>
</evidence>
<dbReference type="RefSeq" id="WP_269310342.1">
    <property type="nucleotide sequence ID" value="NZ_CP098242.1"/>
</dbReference>
<dbReference type="EMBL" id="CP098242">
    <property type="protein sequence ID" value="WAW11232.1"/>
    <property type="molecule type" value="Genomic_DNA"/>
</dbReference>
<evidence type="ECO:0000313" key="2">
    <source>
        <dbReference type="Proteomes" id="UP001156215"/>
    </source>
</evidence>
<dbReference type="NCBIfam" id="NF046037">
    <property type="entry name" value="carphisopro"/>
    <property type="match status" value="1"/>
</dbReference>
<accession>A0A9E9P3Q3</accession>
<dbReference type="InterPro" id="IPR010982">
    <property type="entry name" value="Lambda_DNA-bd_dom_sf"/>
</dbReference>
<sequence length="430" mass="49270">MNAQYIVDKFGGQTALAKSLGIRQSAVSYWVKRGIVPQKWHEQIIAIAGKDGIDISQAHKMEEVGAVEVHQLSSLPVAEYQGRVDEGAIASPFLFYASDGDAVKVGVLLGEETVWATQQGIADIFDTTKQNVSYHFSNIFKELELHESAVVKEILTTAGDGKAYRTKFYNLDAIISVGYRVSSYKATQFRRWATTVLKEYLIKGYALDDERLKQGNQLFGKDYFNELLERIREIRASERLFYQKITDIYAQCSVDYDKDSPTTHQFYARVQDKLHYAIHGHTSAELIDSRADSGKPNMGLTSWKNEPKGGKITKLDVTVGKNYLSKEEIDELNRVVTMYLDFAENTARRGKMMYMKDWIERLDGFLRFNEYGVLENFGRVRRDTAERHAYAEFEKFRVIQDREFKSDFDKVVDEIKIKGRLPSKKEQGDN</sequence>
<dbReference type="KEGG" id="ovb:NB640_06280"/>
<dbReference type="Pfam" id="PF13310">
    <property type="entry name" value="Virulence_RhuM"/>
    <property type="match status" value="1"/>
</dbReference>
<protein>
    <submittedName>
        <fullName evidence="1">Virulence RhuM family protein</fullName>
    </submittedName>
</protein>
<dbReference type="Proteomes" id="UP001156215">
    <property type="component" value="Chromosome"/>
</dbReference>
<dbReference type="InterPro" id="IPR011204">
    <property type="entry name" value="Virulence_RhuM-like"/>
</dbReference>
<dbReference type="Gene3D" id="1.10.260.40">
    <property type="entry name" value="lambda repressor-like DNA-binding domains"/>
    <property type="match status" value="1"/>
</dbReference>
<proteinExistence type="predicted"/>
<dbReference type="AlphaFoldDB" id="A0A9E9P3Q3"/>
<dbReference type="PANTHER" id="PTHR35810:SF1">
    <property type="entry name" value="CYTOPLASMIC PROTEIN"/>
    <property type="match status" value="1"/>
</dbReference>
<dbReference type="SUPFAM" id="SSF47413">
    <property type="entry name" value="lambda repressor-like DNA-binding domains"/>
    <property type="match status" value="1"/>
</dbReference>
<keyword evidence="2" id="KW-1185">Reference proteome</keyword>
<gene>
    <name evidence="1" type="ORF">NB640_06280</name>
</gene>
<dbReference type="InterPro" id="IPR059216">
    <property type="entry name" value="LeuA_carph_isopro_dom"/>
</dbReference>
<dbReference type="GO" id="GO:0003677">
    <property type="term" value="F:DNA binding"/>
    <property type="evidence" value="ECO:0007669"/>
    <property type="project" value="InterPro"/>
</dbReference>
<reference evidence="1" key="1">
    <citation type="journal article" date="2022" name="Front. Microbiol.">
        <title>New perspectives on an old grouping: The genomic and phenotypic variability of Oxalobacter formigenes and the implications for calcium oxalate stone prevention.</title>
        <authorList>
            <person name="Chmiel J.A."/>
            <person name="Carr C."/>
            <person name="Stuivenberg G.A."/>
            <person name="Venema R."/>
            <person name="Chanyi R.M."/>
            <person name="Al K.F."/>
            <person name="Giguere D."/>
            <person name="Say H."/>
            <person name="Akouris P.P."/>
            <person name="Dominguez Romero S.A."/>
            <person name="Kwong A."/>
            <person name="Tai V."/>
            <person name="Koval S.F."/>
            <person name="Razvi H."/>
            <person name="Bjazevic J."/>
            <person name="Burton J.P."/>
        </authorList>
    </citation>
    <scope>NUCLEOTIDE SEQUENCE</scope>
    <source>
        <strain evidence="1">WoOx3</strain>
    </source>
</reference>
<name>A0A9E9P3Q3_9BURK</name>
<organism evidence="1 2">
    <name type="scientific">Oxalobacter vibrioformis</name>
    <dbReference type="NCBI Taxonomy" id="933080"/>
    <lineage>
        <taxon>Bacteria</taxon>
        <taxon>Pseudomonadati</taxon>
        <taxon>Pseudomonadota</taxon>
        <taxon>Betaproteobacteria</taxon>
        <taxon>Burkholderiales</taxon>
        <taxon>Oxalobacteraceae</taxon>
        <taxon>Oxalobacter</taxon>
    </lineage>
</organism>
<dbReference type="PANTHER" id="PTHR35810">
    <property type="entry name" value="CYTOPLASMIC PROTEIN-RELATED"/>
    <property type="match status" value="1"/>
</dbReference>